<name>A0A420EDR3_9ALTE</name>
<proteinExistence type="predicted"/>
<dbReference type="PROSITE" id="PS50889">
    <property type="entry name" value="S4"/>
    <property type="match status" value="1"/>
</dbReference>
<keyword evidence="1" id="KW-0694">RNA-binding</keyword>
<feature type="compositionally biased region" description="Basic and acidic residues" evidence="2">
    <location>
        <begin position="112"/>
        <end position="128"/>
    </location>
</feature>
<evidence type="ECO:0000313" key="3">
    <source>
        <dbReference type="EMBL" id="RKF18813.1"/>
    </source>
</evidence>
<dbReference type="Gene3D" id="3.10.290.10">
    <property type="entry name" value="RNA-binding S4 domain"/>
    <property type="match status" value="1"/>
</dbReference>
<dbReference type="Proteomes" id="UP000286482">
    <property type="component" value="Unassembled WGS sequence"/>
</dbReference>
<dbReference type="OrthoDB" id="9802835at2"/>
<dbReference type="AlphaFoldDB" id="A0A420EDR3"/>
<protein>
    <submittedName>
        <fullName evidence="3">RNA-binding S4 domain-containing protein</fullName>
    </submittedName>
</protein>
<feature type="compositionally biased region" description="Basic residues" evidence="2">
    <location>
        <begin position="97"/>
        <end position="111"/>
    </location>
</feature>
<keyword evidence="4" id="KW-1185">Reference proteome</keyword>
<dbReference type="SUPFAM" id="SSF55174">
    <property type="entry name" value="Alpha-L RNA-binding motif"/>
    <property type="match status" value="1"/>
</dbReference>
<reference evidence="3 4" key="1">
    <citation type="submission" date="2018-09" db="EMBL/GenBank/DDBJ databases">
        <authorList>
            <person name="Wang Z."/>
        </authorList>
    </citation>
    <scope>NUCLEOTIDE SEQUENCE [LARGE SCALE GENOMIC DNA]</scope>
    <source>
        <strain evidence="3 4">ALS 81</strain>
    </source>
</reference>
<organism evidence="3 4">
    <name type="scientific">Alginatibacterium sediminis</name>
    <dbReference type="NCBI Taxonomy" id="2164068"/>
    <lineage>
        <taxon>Bacteria</taxon>
        <taxon>Pseudomonadati</taxon>
        <taxon>Pseudomonadota</taxon>
        <taxon>Gammaproteobacteria</taxon>
        <taxon>Alteromonadales</taxon>
        <taxon>Alteromonadaceae</taxon>
        <taxon>Alginatibacterium</taxon>
    </lineage>
</organism>
<evidence type="ECO:0000313" key="4">
    <source>
        <dbReference type="Proteomes" id="UP000286482"/>
    </source>
</evidence>
<evidence type="ECO:0000256" key="2">
    <source>
        <dbReference type="SAM" id="MobiDB-lite"/>
    </source>
</evidence>
<feature type="region of interest" description="Disordered" evidence="2">
    <location>
        <begin position="92"/>
        <end position="142"/>
    </location>
</feature>
<sequence length="142" mass="15818">MSDQPQDEDEIYVDAQEVFIDEQPIELYKVLKLGNLVGGGGEAKMVIAEGYVGLNGELEQRKRCKVFDGDLVSFNDEYLLIVCEQPVADPKEQLAQKKNKPAKPAKPASKAKSKDKTAKSKLDNKPVEQPRSAITKRRPISF</sequence>
<evidence type="ECO:0000256" key="1">
    <source>
        <dbReference type="PROSITE-ProRule" id="PRU00182"/>
    </source>
</evidence>
<dbReference type="Pfam" id="PF13275">
    <property type="entry name" value="S4_2"/>
    <property type="match status" value="1"/>
</dbReference>
<dbReference type="GO" id="GO:0003723">
    <property type="term" value="F:RNA binding"/>
    <property type="evidence" value="ECO:0007669"/>
    <property type="project" value="UniProtKB-KW"/>
</dbReference>
<comment type="caution">
    <text evidence="3">The sequence shown here is derived from an EMBL/GenBank/DDBJ whole genome shotgun (WGS) entry which is preliminary data.</text>
</comment>
<dbReference type="InterPro" id="IPR036986">
    <property type="entry name" value="S4_RNA-bd_sf"/>
</dbReference>
<dbReference type="EMBL" id="RAQO01000005">
    <property type="protein sequence ID" value="RKF18813.1"/>
    <property type="molecule type" value="Genomic_DNA"/>
</dbReference>
<dbReference type="RefSeq" id="WP_120354893.1">
    <property type="nucleotide sequence ID" value="NZ_RAQO01000005.1"/>
</dbReference>
<accession>A0A420EDR3</accession>
<gene>
    <name evidence="3" type="ORF">DBZ36_10500</name>
</gene>